<dbReference type="InterPro" id="IPR007627">
    <property type="entry name" value="RNA_pol_sigma70_r2"/>
</dbReference>
<dbReference type="SUPFAM" id="SSF88946">
    <property type="entry name" value="Sigma2 domain of RNA polymerase sigma factors"/>
    <property type="match status" value="1"/>
</dbReference>
<dbReference type="GO" id="GO:0003677">
    <property type="term" value="F:DNA binding"/>
    <property type="evidence" value="ECO:0007669"/>
    <property type="project" value="UniProtKB-KW"/>
</dbReference>
<evidence type="ECO:0000313" key="8">
    <source>
        <dbReference type="EMBL" id="CCH20805.1"/>
    </source>
</evidence>
<dbReference type="GO" id="GO:0006352">
    <property type="term" value="P:DNA-templated transcription initiation"/>
    <property type="evidence" value="ECO:0007669"/>
    <property type="project" value="InterPro"/>
</dbReference>
<dbReference type="InterPro" id="IPR013324">
    <property type="entry name" value="RNA_pol_sigma_r3/r4-like"/>
</dbReference>
<dbReference type="EMBL" id="CAIE01000039">
    <property type="protein sequence ID" value="CCH20805.1"/>
    <property type="molecule type" value="Genomic_DNA"/>
</dbReference>
<dbReference type="PANTHER" id="PTHR43133">
    <property type="entry name" value="RNA POLYMERASE ECF-TYPE SIGMA FACTO"/>
    <property type="match status" value="1"/>
</dbReference>
<evidence type="ECO:0000259" key="7">
    <source>
        <dbReference type="Pfam" id="PF08281"/>
    </source>
</evidence>
<dbReference type="Gene3D" id="1.10.1740.10">
    <property type="match status" value="1"/>
</dbReference>
<evidence type="ECO:0000313" key="9">
    <source>
        <dbReference type="Proteomes" id="UP000003448"/>
    </source>
</evidence>
<dbReference type="SUPFAM" id="SSF88659">
    <property type="entry name" value="Sigma3 and sigma4 domains of RNA polymerase sigma factors"/>
    <property type="match status" value="1"/>
</dbReference>
<feature type="domain" description="RNA polymerase sigma factor 70 region 4 type 2" evidence="7">
    <location>
        <begin position="102"/>
        <end position="152"/>
    </location>
</feature>
<evidence type="ECO:0000256" key="4">
    <source>
        <dbReference type="ARBA" id="ARBA00023125"/>
    </source>
</evidence>
<sequence>MSDRDAAFADYFAARSDAMRGTAYLLCGDWHRAEDLVQSAFVKLYLVWNRVSRHEVLDNYVRQILIRTFLDERRRGWWRRERVGGDNVEPAAPSDSPETRLVLLRALASVAPRQRAVLVLRYWEDLSIEDVAALLDCSPGTVKSQAARGLDTLRGLLATTHSGIEMGK</sequence>
<dbReference type="PANTHER" id="PTHR43133:SF50">
    <property type="entry name" value="ECF RNA POLYMERASE SIGMA FACTOR SIGM"/>
    <property type="match status" value="1"/>
</dbReference>
<name>I0LAF8_9ACTN</name>
<dbReference type="eggNOG" id="COG1595">
    <property type="taxonomic scope" value="Bacteria"/>
</dbReference>
<dbReference type="InterPro" id="IPR014284">
    <property type="entry name" value="RNA_pol_sigma-70_dom"/>
</dbReference>
<dbReference type="InterPro" id="IPR036388">
    <property type="entry name" value="WH-like_DNA-bd_sf"/>
</dbReference>
<evidence type="ECO:0000256" key="2">
    <source>
        <dbReference type="ARBA" id="ARBA00023015"/>
    </source>
</evidence>
<dbReference type="Proteomes" id="UP000003448">
    <property type="component" value="Unassembled WGS sequence"/>
</dbReference>
<evidence type="ECO:0000256" key="3">
    <source>
        <dbReference type="ARBA" id="ARBA00023082"/>
    </source>
</evidence>
<dbReference type="NCBIfam" id="TIGR02937">
    <property type="entry name" value="sigma70-ECF"/>
    <property type="match status" value="1"/>
</dbReference>
<dbReference type="CDD" id="cd06171">
    <property type="entry name" value="Sigma70_r4"/>
    <property type="match status" value="1"/>
</dbReference>
<gene>
    <name evidence="8" type="ORF">MILUP08_45698</name>
</gene>
<comment type="caution">
    <text evidence="8">The sequence shown here is derived from an EMBL/GenBank/DDBJ whole genome shotgun (WGS) entry which is preliminary data.</text>
</comment>
<dbReference type="InterPro" id="IPR014325">
    <property type="entry name" value="RNA_pol_sigma-E_actinobac"/>
</dbReference>
<evidence type="ECO:0000256" key="1">
    <source>
        <dbReference type="ARBA" id="ARBA00010641"/>
    </source>
</evidence>
<feature type="domain" description="RNA polymerase sigma-70 region 2" evidence="6">
    <location>
        <begin position="18"/>
        <end position="79"/>
    </location>
</feature>
<organism evidence="8 9">
    <name type="scientific">Micromonospora lupini str. Lupac 08</name>
    <dbReference type="NCBI Taxonomy" id="1150864"/>
    <lineage>
        <taxon>Bacteria</taxon>
        <taxon>Bacillati</taxon>
        <taxon>Actinomycetota</taxon>
        <taxon>Actinomycetes</taxon>
        <taxon>Micromonosporales</taxon>
        <taxon>Micromonosporaceae</taxon>
        <taxon>Micromonospora</taxon>
    </lineage>
</organism>
<proteinExistence type="inferred from homology"/>
<dbReference type="NCBIfam" id="TIGR02983">
    <property type="entry name" value="SigE-fam_strep"/>
    <property type="match status" value="1"/>
</dbReference>
<evidence type="ECO:0000256" key="5">
    <source>
        <dbReference type="ARBA" id="ARBA00023163"/>
    </source>
</evidence>
<dbReference type="OrthoDB" id="3783006at2"/>
<dbReference type="Pfam" id="PF04542">
    <property type="entry name" value="Sigma70_r2"/>
    <property type="match status" value="1"/>
</dbReference>
<dbReference type="Pfam" id="PF08281">
    <property type="entry name" value="Sigma70_r4_2"/>
    <property type="match status" value="1"/>
</dbReference>
<dbReference type="InterPro" id="IPR013249">
    <property type="entry name" value="RNA_pol_sigma70_r4_t2"/>
</dbReference>
<keyword evidence="9" id="KW-1185">Reference proteome</keyword>
<accession>I0LAF8</accession>
<comment type="similarity">
    <text evidence="1">Belongs to the sigma-70 factor family. ECF subfamily.</text>
</comment>
<protein>
    <submittedName>
        <fullName evidence="8">RNA polymerase, sigma-24 subunit, ECF subfamily</fullName>
    </submittedName>
</protein>
<dbReference type="GO" id="GO:0016987">
    <property type="term" value="F:sigma factor activity"/>
    <property type="evidence" value="ECO:0007669"/>
    <property type="project" value="UniProtKB-KW"/>
</dbReference>
<keyword evidence="2" id="KW-0805">Transcription regulation</keyword>
<keyword evidence="4" id="KW-0238">DNA-binding</keyword>
<dbReference type="InterPro" id="IPR039425">
    <property type="entry name" value="RNA_pol_sigma-70-like"/>
</dbReference>
<dbReference type="AlphaFoldDB" id="I0LAF8"/>
<dbReference type="RefSeq" id="WP_007464123.1">
    <property type="nucleotide sequence ID" value="NZ_HF570108.1"/>
</dbReference>
<dbReference type="STRING" id="1150864.MILUP08_45698"/>
<evidence type="ECO:0000259" key="6">
    <source>
        <dbReference type="Pfam" id="PF04542"/>
    </source>
</evidence>
<keyword evidence="3" id="KW-0731">Sigma factor</keyword>
<reference evidence="9" key="1">
    <citation type="journal article" date="2012" name="J. Bacteriol.">
        <title>Genome Sequence of Micromonospora lupini Lupac 08, Isolated from Root Nodules of Lupinus angustifolius.</title>
        <authorList>
            <person name="Alonso-Vega P."/>
            <person name="Normand P."/>
            <person name="Bacigalupe R."/>
            <person name="Pujic P."/>
            <person name="Lajus A."/>
            <person name="Vallenet D."/>
            <person name="Carro L."/>
            <person name="Coll P."/>
            <person name="Trujillo M.E."/>
        </authorList>
    </citation>
    <scope>NUCLEOTIDE SEQUENCE [LARGE SCALE GENOMIC DNA]</scope>
    <source>
        <strain evidence="9">Lupac 08</strain>
    </source>
</reference>
<keyword evidence="5" id="KW-0804">Transcription</keyword>
<dbReference type="Gene3D" id="1.10.10.10">
    <property type="entry name" value="Winged helix-like DNA-binding domain superfamily/Winged helix DNA-binding domain"/>
    <property type="match status" value="1"/>
</dbReference>
<dbReference type="InterPro" id="IPR013325">
    <property type="entry name" value="RNA_pol_sigma_r2"/>
</dbReference>